<dbReference type="Pfam" id="PF13837">
    <property type="entry name" value="Myb_DNA-bind_4"/>
    <property type="match status" value="1"/>
</dbReference>
<accession>A0A151IMK3</accession>
<dbReference type="AlphaFoldDB" id="A0A151IMK3"/>
<protein>
    <recommendedName>
        <fullName evidence="1">Myb/SANT-like DNA-binding domain-containing protein</fullName>
    </recommendedName>
</protein>
<evidence type="ECO:0000259" key="1">
    <source>
        <dbReference type="Pfam" id="PF13837"/>
    </source>
</evidence>
<dbReference type="InterPro" id="IPR044822">
    <property type="entry name" value="Myb_DNA-bind_4"/>
</dbReference>
<feature type="non-terminal residue" evidence="2">
    <location>
        <position position="1"/>
    </location>
</feature>
<name>A0A151IMK3_9HYME</name>
<proteinExistence type="predicted"/>
<dbReference type="EMBL" id="KQ977037">
    <property type="protein sequence ID" value="KYN06185.1"/>
    <property type="molecule type" value="Genomic_DNA"/>
</dbReference>
<evidence type="ECO:0000313" key="3">
    <source>
        <dbReference type="Proteomes" id="UP000078542"/>
    </source>
</evidence>
<dbReference type="Gene3D" id="1.10.10.60">
    <property type="entry name" value="Homeodomain-like"/>
    <property type="match status" value="1"/>
</dbReference>
<feature type="domain" description="Myb/SANT-like DNA-binding" evidence="1">
    <location>
        <begin position="4"/>
        <end position="75"/>
    </location>
</feature>
<dbReference type="Proteomes" id="UP000078542">
    <property type="component" value="Unassembled WGS sequence"/>
</dbReference>
<gene>
    <name evidence="2" type="ORF">ALC62_02870</name>
</gene>
<keyword evidence="3" id="KW-1185">Reference proteome</keyword>
<sequence length="80" mass="9747">KNFTWPDRAVFLLLELYRKREEKFSLSFKRHKVLWREIAEKMKETNVTSWQQCSNKLSGLKRTYRSIYDQNKRSGNCRSS</sequence>
<reference evidence="2 3" key="1">
    <citation type="submission" date="2016-03" db="EMBL/GenBank/DDBJ databases">
        <title>Cyphomyrmex costatus WGS genome.</title>
        <authorList>
            <person name="Nygaard S."/>
            <person name="Hu H."/>
            <person name="Boomsma J."/>
            <person name="Zhang G."/>
        </authorList>
    </citation>
    <scope>NUCLEOTIDE SEQUENCE [LARGE SCALE GENOMIC DNA]</scope>
    <source>
        <strain evidence="2">MS0001</strain>
        <tissue evidence="2">Whole body</tissue>
    </source>
</reference>
<evidence type="ECO:0000313" key="2">
    <source>
        <dbReference type="EMBL" id="KYN06185.1"/>
    </source>
</evidence>
<organism evidence="2 3">
    <name type="scientific">Cyphomyrmex costatus</name>
    <dbReference type="NCBI Taxonomy" id="456900"/>
    <lineage>
        <taxon>Eukaryota</taxon>
        <taxon>Metazoa</taxon>
        <taxon>Ecdysozoa</taxon>
        <taxon>Arthropoda</taxon>
        <taxon>Hexapoda</taxon>
        <taxon>Insecta</taxon>
        <taxon>Pterygota</taxon>
        <taxon>Neoptera</taxon>
        <taxon>Endopterygota</taxon>
        <taxon>Hymenoptera</taxon>
        <taxon>Apocrita</taxon>
        <taxon>Aculeata</taxon>
        <taxon>Formicoidea</taxon>
        <taxon>Formicidae</taxon>
        <taxon>Myrmicinae</taxon>
        <taxon>Cyphomyrmex</taxon>
    </lineage>
</organism>